<evidence type="ECO:0000256" key="6">
    <source>
        <dbReference type="ARBA" id="ARBA00022989"/>
    </source>
</evidence>
<keyword evidence="6 8" id="KW-1133">Transmembrane helix</keyword>
<feature type="domain" description="Type II secretion system protein GspF" evidence="9">
    <location>
        <begin position="272"/>
        <end position="394"/>
    </location>
</feature>
<evidence type="ECO:0000256" key="1">
    <source>
        <dbReference type="ARBA" id="ARBA00004429"/>
    </source>
</evidence>
<feature type="transmembrane region" description="Helical" evidence="8">
    <location>
        <begin position="211"/>
        <end position="237"/>
    </location>
</feature>
<dbReference type="EMBL" id="SWCI01000001">
    <property type="protein sequence ID" value="TKB51208.1"/>
    <property type="molecule type" value="Genomic_DNA"/>
</dbReference>
<dbReference type="PANTHER" id="PTHR30012:SF4">
    <property type="entry name" value="MSHA BIOGENESIS PROTEIN MSHG"/>
    <property type="match status" value="1"/>
</dbReference>
<dbReference type="OrthoDB" id="9805682at2"/>
<dbReference type="InterPro" id="IPR042094">
    <property type="entry name" value="T2SS_GspF_sf"/>
</dbReference>
<dbReference type="AlphaFoldDB" id="A0A4U1BM61"/>
<evidence type="ECO:0000256" key="8">
    <source>
        <dbReference type="SAM" id="Phobius"/>
    </source>
</evidence>
<evidence type="ECO:0000256" key="3">
    <source>
        <dbReference type="ARBA" id="ARBA00022475"/>
    </source>
</evidence>
<reference evidence="10 11" key="1">
    <citation type="submission" date="2019-04" db="EMBL/GenBank/DDBJ databases">
        <authorList>
            <person name="Hwang J.C."/>
        </authorList>
    </citation>
    <scope>NUCLEOTIDE SEQUENCE [LARGE SCALE GENOMIC DNA]</scope>
    <source>
        <strain evidence="10 11">IMCC35001</strain>
    </source>
</reference>
<dbReference type="PANTHER" id="PTHR30012">
    <property type="entry name" value="GENERAL SECRETION PATHWAY PROTEIN"/>
    <property type="match status" value="1"/>
</dbReference>
<dbReference type="FunFam" id="1.20.81.30:FF:000001">
    <property type="entry name" value="Type II secretion system protein F"/>
    <property type="match status" value="2"/>
</dbReference>
<feature type="transmembrane region" description="Helical" evidence="8">
    <location>
        <begin position="375"/>
        <end position="396"/>
    </location>
</feature>
<feature type="domain" description="Type II secretion system protein GspF" evidence="9">
    <location>
        <begin position="69"/>
        <end position="192"/>
    </location>
</feature>
<comment type="subcellular location">
    <subcellularLocation>
        <location evidence="1">Cell inner membrane</location>
        <topology evidence="1">Multi-pass membrane protein</topology>
    </subcellularLocation>
</comment>
<dbReference type="GO" id="GO:0005886">
    <property type="term" value="C:plasma membrane"/>
    <property type="evidence" value="ECO:0007669"/>
    <property type="project" value="UniProtKB-SubCell"/>
</dbReference>
<keyword evidence="11" id="KW-1185">Reference proteome</keyword>
<evidence type="ECO:0000256" key="7">
    <source>
        <dbReference type="ARBA" id="ARBA00023136"/>
    </source>
</evidence>
<name>A0A4U1BM61_9GAMM</name>
<comment type="caution">
    <text evidence="10">The sequence shown here is derived from an EMBL/GenBank/DDBJ whole genome shotgun (WGS) entry which is preliminary data.</text>
</comment>
<keyword evidence="4" id="KW-0997">Cell inner membrane</keyword>
<sequence length="406" mass="45505">MAQFHYQGRDGSGAQVEGVLEAVNESAAADQLMRRAIVPLSIEPRRETRSIDLKLLFRRKVKMADLQMFTRQMLSLTRSGIPLLRAITGLAESSHCPVLAEALREVATQLTSGYSLSSAMNQHPHAFSELYVAMVHVGENTGQLDQAFERLSQHLEMEQDTKRRINTALRYPTMVLASIVLALVVLNIFVIPEFAKMFAKFGAELPLPTRILIGTSEFFLSYWPLMLVGLVGSLVGWRMWLNTDRGRLSFDRFKLRMPIAGTILDRATLARFARSLSMMLRGGVPVNQSLSLVADAVDNRFMHDRIVEMRRGIEGGETITRTATQSQLFTPLVLQMLAVGEETGRIDELLDDAAEYYEREVDYDLKTLTAKIEPILLAIVAAMVMVLALGVYLPMWDMFSAYQGGR</sequence>
<protein>
    <submittedName>
        <fullName evidence="10">Type II secretion system F family protein</fullName>
    </submittedName>
</protein>
<evidence type="ECO:0000313" key="10">
    <source>
        <dbReference type="EMBL" id="TKB51208.1"/>
    </source>
</evidence>
<evidence type="ECO:0000256" key="4">
    <source>
        <dbReference type="ARBA" id="ARBA00022519"/>
    </source>
</evidence>
<evidence type="ECO:0000256" key="5">
    <source>
        <dbReference type="ARBA" id="ARBA00022692"/>
    </source>
</evidence>
<accession>A0A4U1BM61</accession>
<keyword evidence="5 8" id="KW-0812">Transmembrane</keyword>
<dbReference type="Pfam" id="PF00482">
    <property type="entry name" value="T2SSF"/>
    <property type="match status" value="2"/>
</dbReference>
<dbReference type="Gene3D" id="1.20.81.30">
    <property type="entry name" value="Type II secretion system (T2SS), domain F"/>
    <property type="match status" value="2"/>
</dbReference>
<proteinExistence type="inferred from homology"/>
<evidence type="ECO:0000256" key="2">
    <source>
        <dbReference type="ARBA" id="ARBA00005745"/>
    </source>
</evidence>
<dbReference type="GO" id="GO:0015628">
    <property type="term" value="P:protein secretion by the type II secretion system"/>
    <property type="evidence" value="ECO:0007669"/>
    <property type="project" value="TreeGrafter"/>
</dbReference>
<dbReference type="InterPro" id="IPR018076">
    <property type="entry name" value="T2SS_GspF_dom"/>
</dbReference>
<evidence type="ECO:0000259" key="9">
    <source>
        <dbReference type="Pfam" id="PF00482"/>
    </source>
</evidence>
<feature type="transmembrane region" description="Helical" evidence="8">
    <location>
        <begin position="171"/>
        <end position="191"/>
    </location>
</feature>
<organism evidence="10 11">
    <name type="scientific">Ferrimonas sediminicola</name>
    <dbReference type="NCBI Taxonomy" id="2569538"/>
    <lineage>
        <taxon>Bacteria</taxon>
        <taxon>Pseudomonadati</taxon>
        <taxon>Pseudomonadota</taxon>
        <taxon>Gammaproteobacteria</taxon>
        <taxon>Alteromonadales</taxon>
        <taxon>Ferrimonadaceae</taxon>
        <taxon>Ferrimonas</taxon>
    </lineage>
</organism>
<keyword evidence="7 8" id="KW-0472">Membrane</keyword>
<dbReference type="Proteomes" id="UP000305674">
    <property type="component" value="Unassembled WGS sequence"/>
</dbReference>
<keyword evidence="3" id="KW-1003">Cell membrane</keyword>
<dbReference type="RefSeq" id="WP_136850547.1">
    <property type="nucleotide sequence ID" value="NZ_SWCI01000001.1"/>
</dbReference>
<evidence type="ECO:0000313" key="11">
    <source>
        <dbReference type="Proteomes" id="UP000305674"/>
    </source>
</evidence>
<gene>
    <name evidence="10" type="ORF">FCL40_01230</name>
</gene>
<dbReference type="PRINTS" id="PR00812">
    <property type="entry name" value="BCTERIALGSPF"/>
</dbReference>
<comment type="similarity">
    <text evidence="2">Belongs to the GSP F family.</text>
</comment>
<dbReference type="InterPro" id="IPR003004">
    <property type="entry name" value="GspF/PilC"/>
</dbReference>